<evidence type="ECO:0000256" key="1">
    <source>
        <dbReference type="ARBA" id="ARBA00004141"/>
    </source>
</evidence>
<proteinExistence type="inferred from homology"/>
<feature type="transmembrane region" description="Helical" evidence="6">
    <location>
        <begin position="285"/>
        <end position="303"/>
    </location>
</feature>
<evidence type="ECO:0000256" key="4">
    <source>
        <dbReference type="ARBA" id="ARBA00022989"/>
    </source>
</evidence>
<keyword evidence="8" id="KW-1185">Reference proteome</keyword>
<protein>
    <submittedName>
        <fullName evidence="7">AI-2E family transporter</fullName>
    </submittedName>
</protein>
<feature type="transmembrane region" description="Helical" evidence="6">
    <location>
        <begin position="225"/>
        <end position="244"/>
    </location>
</feature>
<feature type="transmembrane region" description="Helical" evidence="6">
    <location>
        <begin position="165"/>
        <end position="187"/>
    </location>
</feature>
<dbReference type="Pfam" id="PF01594">
    <property type="entry name" value="AI-2E_transport"/>
    <property type="match status" value="1"/>
</dbReference>
<evidence type="ECO:0000256" key="6">
    <source>
        <dbReference type="SAM" id="Phobius"/>
    </source>
</evidence>
<feature type="transmembrane region" description="Helical" evidence="6">
    <location>
        <begin position="72"/>
        <end position="98"/>
    </location>
</feature>
<dbReference type="GO" id="GO:0016020">
    <property type="term" value="C:membrane"/>
    <property type="evidence" value="ECO:0007669"/>
    <property type="project" value="UniProtKB-SubCell"/>
</dbReference>
<dbReference type="EMBL" id="VFRP01000003">
    <property type="protein sequence ID" value="TPE52668.1"/>
    <property type="molecule type" value="Genomic_DNA"/>
</dbReference>
<gene>
    <name evidence="7" type="ORF">FJM51_05690</name>
</gene>
<dbReference type="AlphaFoldDB" id="A0A501WTE4"/>
<dbReference type="OrthoDB" id="8113547at2"/>
<comment type="similarity">
    <text evidence="2">Belongs to the autoinducer-2 exporter (AI-2E) (TC 2.A.86) family.</text>
</comment>
<feature type="transmembrane region" description="Helical" evidence="6">
    <location>
        <begin position="42"/>
        <end position="60"/>
    </location>
</feature>
<keyword evidence="5 6" id="KW-0472">Membrane</keyword>
<evidence type="ECO:0000313" key="7">
    <source>
        <dbReference type="EMBL" id="TPE52668.1"/>
    </source>
</evidence>
<feature type="transmembrane region" description="Helical" evidence="6">
    <location>
        <begin position="251"/>
        <end position="279"/>
    </location>
</feature>
<evidence type="ECO:0000313" key="8">
    <source>
        <dbReference type="Proteomes" id="UP000319255"/>
    </source>
</evidence>
<reference evidence="7 8" key="1">
    <citation type="submission" date="2019-06" db="EMBL/GenBank/DDBJ databases">
        <title>A novel bacterium of genus Amaricoccus, isolated from marine sediment.</title>
        <authorList>
            <person name="Huang H."/>
            <person name="Mo K."/>
            <person name="Hu Y."/>
        </authorList>
    </citation>
    <scope>NUCLEOTIDE SEQUENCE [LARGE SCALE GENOMIC DNA]</scope>
    <source>
        <strain evidence="7 8">HB172011</strain>
    </source>
</reference>
<accession>A0A501WTE4</accession>
<evidence type="ECO:0000256" key="2">
    <source>
        <dbReference type="ARBA" id="ARBA00009773"/>
    </source>
</evidence>
<keyword evidence="4 6" id="KW-1133">Transmembrane helix</keyword>
<dbReference type="Proteomes" id="UP000319255">
    <property type="component" value="Unassembled WGS sequence"/>
</dbReference>
<dbReference type="RefSeq" id="WP_140453150.1">
    <property type="nucleotide sequence ID" value="NZ_VFRP01000003.1"/>
</dbReference>
<evidence type="ECO:0000256" key="5">
    <source>
        <dbReference type="ARBA" id="ARBA00023136"/>
    </source>
</evidence>
<keyword evidence="3 6" id="KW-0812">Transmembrane</keyword>
<comment type="caution">
    <text evidence="7">The sequence shown here is derived from an EMBL/GenBank/DDBJ whole genome shotgun (WGS) entry which is preliminary data.</text>
</comment>
<feature type="transmembrane region" description="Helical" evidence="6">
    <location>
        <begin position="315"/>
        <end position="346"/>
    </location>
</feature>
<sequence>MMTPSAPPPGDGRIEARATDFAVRLAFLGLFAWWSLDLVRPFLPIVIWAILLAVALYPAYAGLARWLGGRRGLAATLLTIVALATVLGPVSVLAASLVDSVHWLAEGLRTGSLRVPPPPAALKDWPVLGEPVDEAWKLAAGNLDDAVTRYGPALLPAGGVVLGKIAAIGVDVVKFVASVVIAGFLFLPGPRLATGARAFASRLIAPRGAQFVDLAGATIRNVSRGVIGVALLQALLAGIILYLAGIPGAGLIAFGVLLLCVVQIGPAPVLLPVLIWIWMTHATTFALVITLLLLPVALLDNVLKPVLMARGLTTPMLVILTGVIGGTLTHGLVGLFLGPVVLSVFYDLVVAWTRLGAAPAGPGDPDASSGA</sequence>
<feature type="transmembrane region" description="Helical" evidence="6">
    <location>
        <begin position="21"/>
        <end position="36"/>
    </location>
</feature>
<comment type="subcellular location">
    <subcellularLocation>
        <location evidence="1">Membrane</location>
        <topology evidence="1">Multi-pass membrane protein</topology>
    </subcellularLocation>
</comment>
<dbReference type="InterPro" id="IPR002549">
    <property type="entry name" value="AI-2E-like"/>
</dbReference>
<evidence type="ECO:0000256" key="3">
    <source>
        <dbReference type="ARBA" id="ARBA00022692"/>
    </source>
</evidence>
<name>A0A501WTE4_9RHOB</name>
<organism evidence="7 8">
    <name type="scientific">Amaricoccus solimangrovi</name>
    <dbReference type="NCBI Taxonomy" id="2589815"/>
    <lineage>
        <taxon>Bacteria</taxon>
        <taxon>Pseudomonadati</taxon>
        <taxon>Pseudomonadota</taxon>
        <taxon>Alphaproteobacteria</taxon>
        <taxon>Rhodobacterales</taxon>
        <taxon>Paracoccaceae</taxon>
        <taxon>Amaricoccus</taxon>
    </lineage>
</organism>